<protein>
    <recommendedName>
        <fullName evidence="6">Secreted protein</fullName>
    </recommendedName>
</protein>
<dbReference type="AlphaFoldDB" id="A0AAC8QGF8"/>
<dbReference type="KEGG" id="age:AA314_08650"/>
<dbReference type="Pfam" id="PF19714">
    <property type="entry name" value="DUF6209"/>
    <property type="match status" value="1"/>
</dbReference>
<reference evidence="2 4" key="1">
    <citation type="submission" date="2015-05" db="EMBL/GenBank/DDBJ databases">
        <title>Genome assembly of Archangium gephyra DSM 2261.</title>
        <authorList>
            <person name="Sharma G."/>
            <person name="Subramanian S."/>
        </authorList>
    </citation>
    <scope>NUCLEOTIDE SEQUENCE [LARGE SCALE GENOMIC DNA]</scope>
    <source>
        <strain evidence="2 4">DSM 2261</strain>
    </source>
</reference>
<keyword evidence="1" id="KW-0732">Signal</keyword>
<evidence type="ECO:0000313" key="2">
    <source>
        <dbReference type="EMBL" id="AKJ07024.1"/>
    </source>
</evidence>
<evidence type="ECO:0000313" key="3">
    <source>
        <dbReference type="EMBL" id="REG31690.1"/>
    </source>
</evidence>
<dbReference type="InterPro" id="IPR046181">
    <property type="entry name" value="DUF6209"/>
</dbReference>
<name>A0AAC8QGF8_9BACT</name>
<organism evidence="2 4">
    <name type="scientific">Archangium gephyra</name>
    <dbReference type="NCBI Taxonomy" id="48"/>
    <lineage>
        <taxon>Bacteria</taxon>
        <taxon>Pseudomonadati</taxon>
        <taxon>Myxococcota</taxon>
        <taxon>Myxococcia</taxon>
        <taxon>Myxococcales</taxon>
        <taxon>Cystobacterineae</taxon>
        <taxon>Archangiaceae</taxon>
        <taxon>Archangium</taxon>
    </lineage>
</organism>
<dbReference type="Proteomes" id="UP000035579">
    <property type="component" value="Chromosome"/>
</dbReference>
<evidence type="ECO:0000256" key="1">
    <source>
        <dbReference type="SAM" id="SignalP"/>
    </source>
</evidence>
<accession>A0AAC8QGF8</accession>
<dbReference type="EMBL" id="CP011509">
    <property type="protein sequence ID" value="AKJ07024.1"/>
    <property type="molecule type" value="Genomic_DNA"/>
</dbReference>
<feature type="signal peptide" evidence="1">
    <location>
        <begin position="1"/>
        <end position="20"/>
    </location>
</feature>
<evidence type="ECO:0000313" key="5">
    <source>
        <dbReference type="Proteomes" id="UP000256345"/>
    </source>
</evidence>
<reference evidence="3 5" key="2">
    <citation type="submission" date="2018-08" db="EMBL/GenBank/DDBJ databases">
        <title>Genomic Encyclopedia of Archaeal and Bacterial Type Strains, Phase II (KMG-II): from individual species to whole genera.</title>
        <authorList>
            <person name="Goeker M."/>
        </authorList>
    </citation>
    <scope>NUCLEOTIDE SEQUENCE [LARGE SCALE GENOMIC DNA]</scope>
    <source>
        <strain evidence="3 5">DSM 2261</strain>
    </source>
</reference>
<dbReference type="Proteomes" id="UP000256345">
    <property type="component" value="Unassembled WGS sequence"/>
</dbReference>
<evidence type="ECO:0000313" key="4">
    <source>
        <dbReference type="Proteomes" id="UP000035579"/>
    </source>
</evidence>
<keyword evidence="5" id="KW-1185">Reference proteome</keyword>
<gene>
    <name evidence="2" type="ORF">AA314_08650</name>
    <name evidence="3" type="ORF">ATI61_10514</name>
</gene>
<evidence type="ECO:0008006" key="6">
    <source>
        <dbReference type="Google" id="ProtNLM"/>
    </source>
</evidence>
<dbReference type="RefSeq" id="WP_053067164.1">
    <property type="nucleotide sequence ID" value="NZ_CP011509.1"/>
</dbReference>
<sequence length="138" mass="15402">MSSRLCAFVLPLLIATSAAAQTPVISFPVSGPYTVTGTLRAGQPLTVQYALDRLKTCRATYSGMDTWFITVEYRFDYGTFQSAYVTTQSTYRREPVPATITAPVGARTLEMRFKNWDRGSCVAYDPSSWPIYTFTLQP</sequence>
<dbReference type="EMBL" id="QUMU01000005">
    <property type="protein sequence ID" value="REG31690.1"/>
    <property type="molecule type" value="Genomic_DNA"/>
</dbReference>
<feature type="chain" id="PRO_5042216928" description="Secreted protein" evidence="1">
    <location>
        <begin position="21"/>
        <end position="138"/>
    </location>
</feature>
<proteinExistence type="predicted"/>